<feature type="modified residue" description="4-aspartylphosphate" evidence="17">
    <location>
        <position position="653"/>
    </location>
</feature>
<dbReference type="InterPro" id="IPR005467">
    <property type="entry name" value="His_kinase_dom"/>
</dbReference>
<evidence type="ECO:0000256" key="3">
    <source>
        <dbReference type="ARBA" id="ARBA00006402"/>
    </source>
</evidence>
<keyword evidence="14 18" id="KW-0472">Membrane</keyword>
<organism evidence="24 25">
    <name type="scientific">Actinoplanes regularis</name>
    <dbReference type="NCBI Taxonomy" id="52697"/>
    <lineage>
        <taxon>Bacteria</taxon>
        <taxon>Bacillati</taxon>
        <taxon>Actinomycetota</taxon>
        <taxon>Actinomycetes</taxon>
        <taxon>Micromonosporales</taxon>
        <taxon>Micromonosporaceae</taxon>
        <taxon>Actinoplanes</taxon>
    </lineage>
</organism>
<evidence type="ECO:0000256" key="16">
    <source>
        <dbReference type="PROSITE-ProRule" id="PRU00110"/>
    </source>
</evidence>
<feature type="domain" description="Response regulatory" evidence="20">
    <location>
        <begin position="604"/>
        <end position="721"/>
    </location>
</feature>
<keyword evidence="12 18" id="KW-1133">Transmembrane helix</keyword>
<evidence type="ECO:0000259" key="20">
    <source>
        <dbReference type="PROSITE" id="PS50110"/>
    </source>
</evidence>
<dbReference type="SMART" id="SM00091">
    <property type="entry name" value="PAS"/>
    <property type="match status" value="2"/>
</dbReference>
<dbReference type="InterPro" id="IPR035965">
    <property type="entry name" value="PAS-like_dom_sf"/>
</dbReference>
<evidence type="ECO:0000256" key="15">
    <source>
        <dbReference type="ARBA" id="ARBA00074306"/>
    </source>
</evidence>
<dbReference type="InterPro" id="IPR001610">
    <property type="entry name" value="PAC"/>
</dbReference>
<evidence type="ECO:0000256" key="2">
    <source>
        <dbReference type="ARBA" id="ARBA00004429"/>
    </source>
</evidence>
<evidence type="ECO:0000256" key="18">
    <source>
        <dbReference type="SAM" id="Phobius"/>
    </source>
</evidence>
<evidence type="ECO:0000256" key="1">
    <source>
        <dbReference type="ARBA" id="ARBA00000085"/>
    </source>
</evidence>
<dbReference type="SMART" id="SM00448">
    <property type="entry name" value="REC"/>
    <property type="match status" value="1"/>
</dbReference>
<dbReference type="Pfam" id="PF13426">
    <property type="entry name" value="PAS_9"/>
    <property type="match status" value="1"/>
</dbReference>
<dbReference type="GO" id="GO:0006355">
    <property type="term" value="P:regulation of DNA-templated transcription"/>
    <property type="evidence" value="ECO:0007669"/>
    <property type="project" value="InterPro"/>
</dbReference>
<dbReference type="InterPro" id="IPR000014">
    <property type="entry name" value="PAS"/>
</dbReference>
<dbReference type="Gene3D" id="1.10.287.130">
    <property type="match status" value="1"/>
</dbReference>
<feature type="domain" description="PAS" evidence="21">
    <location>
        <begin position="94"/>
        <end position="146"/>
    </location>
</feature>
<dbReference type="SUPFAM" id="SSF55874">
    <property type="entry name" value="ATPase domain of HSP90 chaperone/DNA topoisomerase II/histidine kinase"/>
    <property type="match status" value="1"/>
</dbReference>
<evidence type="ECO:0000259" key="21">
    <source>
        <dbReference type="PROSITE" id="PS50112"/>
    </source>
</evidence>
<dbReference type="Proteomes" id="UP000198415">
    <property type="component" value="Unassembled WGS sequence"/>
</dbReference>
<evidence type="ECO:0000256" key="11">
    <source>
        <dbReference type="ARBA" id="ARBA00022840"/>
    </source>
</evidence>
<dbReference type="Gene3D" id="3.40.50.2300">
    <property type="match status" value="1"/>
</dbReference>
<dbReference type="FunFam" id="3.30.565.10:FF:000010">
    <property type="entry name" value="Sensor histidine kinase RcsC"/>
    <property type="match status" value="1"/>
</dbReference>
<gene>
    <name evidence="24" type="ORF">SAMN06264365_12117</name>
</gene>
<evidence type="ECO:0000256" key="14">
    <source>
        <dbReference type="ARBA" id="ARBA00023136"/>
    </source>
</evidence>
<evidence type="ECO:0000313" key="25">
    <source>
        <dbReference type="Proteomes" id="UP000198415"/>
    </source>
</evidence>
<dbReference type="InterPro" id="IPR013767">
    <property type="entry name" value="PAS_fold"/>
</dbReference>
<comment type="catalytic activity">
    <reaction evidence="1">
        <text>ATP + protein L-histidine = ADP + protein N-phospho-L-histidine.</text>
        <dbReference type="EC" id="2.7.13.3"/>
    </reaction>
</comment>
<keyword evidence="25" id="KW-1185">Reference proteome</keyword>
<dbReference type="CDD" id="cd16922">
    <property type="entry name" value="HATPase_EvgS-ArcB-TorS-like"/>
    <property type="match status" value="1"/>
</dbReference>
<dbReference type="CDD" id="cd00088">
    <property type="entry name" value="HPT"/>
    <property type="match status" value="1"/>
</dbReference>
<dbReference type="PRINTS" id="PR00344">
    <property type="entry name" value="BCTRLSENSOR"/>
</dbReference>
<dbReference type="CDD" id="cd00130">
    <property type="entry name" value="PAS"/>
    <property type="match status" value="2"/>
</dbReference>
<dbReference type="InterPro" id="IPR003661">
    <property type="entry name" value="HisK_dim/P_dom"/>
</dbReference>
<dbReference type="SUPFAM" id="SSF55785">
    <property type="entry name" value="PYP-like sensor domain (PAS domain)"/>
    <property type="match status" value="2"/>
</dbReference>
<dbReference type="AlphaFoldDB" id="A0A239GHH3"/>
<dbReference type="PROSITE" id="PS50894">
    <property type="entry name" value="HPT"/>
    <property type="match status" value="1"/>
</dbReference>
<dbReference type="InterPro" id="IPR036097">
    <property type="entry name" value="HisK_dim/P_sf"/>
</dbReference>
<evidence type="ECO:0000256" key="5">
    <source>
        <dbReference type="ARBA" id="ARBA00022475"/>
    </source>
</evidence>
<dbReference type="OrthoDB" id="340764at2"/>
<protein>
    <recommendedName>
        <fullName evidence="15">Circadian input-output histidine kinase CikA</fullName>
        <ecNumber evidence="4">2.7.13.3</ecNumber>
    </recommendedName>
</protein>
<evidence type="ECO:0000256" key="4">
    <source>
        <dbReference type="ARBA" id="ARBA00012438"/>
    </source>
</evidence>
<feature type="domain" description="Histidine kinase" evidence="19">
    <location>
        <begin position="362"/>
        <end position="580"/>
    </location>
</feature>
<dbReference type="Pfam" id="PF01627">
    <property type="entry name" value="Hpt"/>
    <property type="match status" value="1"/>
</dbReference>
<dbReference type="NCBIfam" id="TIGR00229">
    <property type="entry name" value="sensory_box"/>
    <property type="match status" value="2"/>
</dbReference>
<evidence type="ECO:0000256" key="12">
    <source>
        <dbReference type="ARBA" id="ARBA00022989"/>
    </source>
</evidence>
<dbReference type="InterPro" id="IPR001789">
    <property type="entry name" value="Sig_transdc_resp-reg_receiver"/>
</dbReference>
<dbReference type="Gene3D" id="3.30.565.10">
    <property type="entry name" value="Histidine kinase-like ATPase, C-terminal domain"/>
    <property type="match status" value="1"/>
</dbReference>
<dbReference type="InterPro" id="IPR004358">
    <property type="entry name" value="Sig_transdc_His_kin-like_C"/>
</dbReference>
<dbReference type="Pfam" id="PF00072">
    <property type="entry name" value="Response_reg"/>
    <property type="match status" value="1"/>
</dbReference>
<dbReference type="Pfam" id="PF00989">
    <property type="entry name" value="PAS"/>
    <property type="match status" value="1"/>
</dbReference>
<comment type="similarity">
    <text evidence="3">In the N-terminal section; belongs to the phytochrome family.</text>
</comment>
<dbReference type="PANTHER" id="PTHR43047">
    <property type="entry name" value="TWO-COMPONENT HISTIDINE PROTEIN KINASE"/>
    <property type="match status" value="1"/>
</dbReference>
<dbReference type="Pfam" id="PF02518">
    <property type="entry name" value="HATPase_c"/>
    <property type="match status" value="1"/>
</dbReference>
<keyword evidence="10" id="KW-0418">Kinase</keyword>
<dbReference type="Pfam" id="PF00512">
    <property type="entry name" value="HisKA"/>
    <property type="match status" value="1"/>
</dbReference>
<dbReference type="InterPro" id="IPR011006">
    <property type="entry name" value="CheY-like_superfamily"/>
</dbReference>
<dbReference type="InterPro" id="IPR036641">
    <property type="entry name" value="HPT_dom_sf"/>
</dbReference>
<keyword evidence="13" id="KW-0902">Two-component regulatory system</keyword>
<reference evidence="24 25" key="1">
    <citation type="submission" date="2017-06" db="EMBL/GenBank/DDBJ databases">
        <authorList>
            <person name="Kim H.J."/>
            <person name="Triplett B.A."/>
        </authorList>
    </citation>
    <scope>NUCLEOTIDE SEQUENCE [LARGE SCALE GENOMIC DNA]</scope>
    <source>
        <strain evidence="24 25">DSM 43151</strain>
    </source>
</reference>
<dbReference type="PROSITE" id="PS50109">
    <property type="entry name" value="HIS_KIN"/>
    <property type="match status" value="1"/>
</dbReference>
<feature type="domain" description="PAC" evidence="22">
    <location>
        <begin position="167"/>
        <end position="219"/>
    </location>
</feature>
<evidence type="ECO:0000256" key="8">
    <source>
        <dbReference type="ARBA" id="ARBA00022679"/>
    </source>
</evidence>
<keyword evidence="9 18" id="KW-0812">Transmembrane</keyword>
<evidence type="ECO:0000256" key="13">
    <source>
        <dbReference type="ARBA" id="ARBA00023012"/>
    </source>
</evidence>
<dbReference type="RefSeq" id="WP_143232779.1">
    <property type="nucleotide sequence ID" value="NZ_BOMU01000096.1"/>
</dbReference>
<evidence type="ECO:0000313" key="24">
    <source>
        <dbReference type="EMBL" id="SNS68212.1"/>
    </source>
</evidence>
<dbReference type="SUPFAM" id="SSF47226">
    <property type="entry name" value="Histidine-containing phosphotransfer domain, HPT domain"/>
    <property type="match status" value="1"/>
</dbReference>
<evidence type="ECO:0000256" key="9">
    <source>
        <dbReference type="ARBA" id="ARBA00022692"/>
    </source>
</evidence>
<name>A0A239GHH3_9ACTN</name>
<dbReference type="Gene3D" id="1.20.120.160">
    <property type="entry name" value="HPT domain"/>
    <property type="match status" value="1"/>
</dbReference>
<keyword evidence="5" id="KW-1003">Cell membrane</keyword>
<feature type="modified residue" description="Phosphohistidine" evidence="16">
    <location>
        <position position="791"/>
    </location>
</feature>
<dbReference type="SMART" id="SM00388">
    <property type="entry name" value="HisKA"/>
    <property type="match status" value="1"/>
</dbReference>
<evidence type="ECO:0000259" key="23">
    <source>
        <dbReference type="PROSITE" id="PS50894"/>
    </source>
</evidence>
<evidence type="ECO:0000256" key="17">
    <source>
        <dbReference type="PROSITE-ProRule" id="PRU00169"/>
    </source>
</evidence>
<keyword evidence="6" id="KW-0997">Cell inner membrane</keyword>
<evidence type="ECO:0000256" key="6">
    <source>
        <dbReference type="ARBA" id="ARBA00022519"/>
    </source>
</evidence>
<dbReference type="SMART" id="SM00073">
    <property type="entry name" value="HPT"/>
    <property type="match status" value="1"/>
</dbReference>
<evidence type="ECO:0000259" key="19">
    <source>
        <dbReference type="PROSITE" id="PS50109"/>
    </source>
</evidence>
<dbReference type="GO" id="GO:0005886">
    <property type="term" value="C:plasma membrane"/>
    <property type="evidence" value="ECO:0007669"/>
    <property type="project" value="UniProtKB-SubCell"/>
</dbReference>
<dbReference type="PROSITE" id="PS50110">
    <property type="entry name" value="RESPONSE_REGULATORY"/>
    <property type="match status" value="1"/>
</dbReference>
<accession>A0A239GHH3</accession>
<feature type="domain" description="PAS" evidence="21">
    <location>
        <begin position="220"/>
        <end position="273"/>
    </location>
</feature>
<keyword evidence="8" id="KW-0808">Transferase</keyword>
<dbReference type="InterPro" id="IPR003594">
    <property type="entry name" value="HATPase_dom"/>
</dbReference>
<dbReference type="EC" id="2.7.13.3" evidence="4"/>
<dbReference type="CDD" id="cd00082">
    <property type="entry name" value="HisKA"/>
    <property type="match status" value="1"/>
</dbReference>
<dbReference type="SMART" id="SM00086">
    <property type="entry name" value="PAC"/>
    <property type="match status" value="2"/>
</dbReference>
<feature type="domain" description="HPt" evidence="23">
    <location>
        <begin position="752"/>
        <end position="849"/>
    </location>
</feature>
<dbReference type="CDD" id="cd17546">
    <property type="entry name" value="REC_hyHK_CKI1_RcsC-like"/>
    <property type="match status" value="1"/>
</dbReference>
<evidence type="ECO:0000259" key="22">
    <source>
        <dbReference type="PROSITE" id="PS50113"/>
    </source>
</evidence>
<dbReference type="SUPFAM" id="SSF52172">
    <property type="entry name" value="CheY-like"/>
    <property type="match status" value="1"/>
</dbReference>
<sequence length="856" mass="90569">MARSGARRHSIGPALAVSVLAVVGLLLAAGQDTGWYRYALLGAVNAGLVVALGLITGARMARLMSADPATSPESQQPQLGDTRDITDRPTQAQLNAQLAGVVAAATEAIVSKSLDGTILTWNPGAERLYGYTAAEMLGRDLTLLMPAGCGGEEQDLLGRVRRGEVIRPHETRRVRKDGTVIDVSLSMAPVRNESGEIIGASAVSHDVTADVEAARRLRIEREQLRLIMAEAGDPFLSIDENGRITEWNRQAHQLLGWARHEVVGRPLSETVLPARYASALKRLLDGDPDQLLDRPATMFARHSAGQEIPVEITVWRTRLDGPPSFHALARDITARRRIEQALERDRDRAVVTAQLKSRYLAMVSHEVRTPMSGVIGLSDLLLATPLDDVQRKYATGIHDAGLNLLIVVTEVLDFAKLEAGKVVAKPVDFEPGRLLDEVADLVRGAAGEAGPTVRTWCDPRVATPASGDAGKLRQVLLNLAGNAVKFTPAGEVVLTAAPEDAPDATGVRFTVTDTGIGIDEKRQTQLFEPFTQGDATAAAEGTGLGLTISRELVAVLGGELRFESRLGQGSTFWFTVPLGPARGTASRPAAQPEAPAVAGDGEGRVLVVEDNEINQIVATGILSGLGYRAEIATNGLQAVKLAAANDYQAILMDCLMPEMDGYQATAAIRRAEPGGRHVPIIAMTAGAMAEDRDRCLAAGMDDHLAKPVMAADLAAALTGWATAGHPPADDPDLRAEIEARLGQLRSTGPDLGPRILAGLLRRLSDGAPALLDEILDALAHDDLDAVQHSAHQLKGVAANLGVTTLAETCERVEDAARSGDLDQTVAAVTELRTPLRATLVAVETIAAELASGAPVG</sequence>
<keyword evidence="7 17" id="KW-0597">Phosphoprotein</keyword>
<dbReference type="Gene3D" id="3.30.450.20">
    <property type="entry name" value="PAS domain"/>
    <property type="match status" value="2"/>
</dbReference>
<dbReference type="SUPFAM" id="SSF47384">
    <property type="entry name" value="Homodimeric domain of signal transducing histidine kinase"/>
    <property type="match status" value="1"/>
</dbReference>
<keyword evidence="11" id="KW-0547">Nucleotide-binding</keyword>
<dbReference type="SMART" id="SM00387">
    <property type="entry name" value="HATPase_c"/>
    <property type="match status" value="1"/>
</dbReference>
<keyword evidence="11" id="KW-0067">ATP-binding</keyword>
<dbReference type="PROSITE" id="PS50112">
    <property type="entry name" value="PAS"/>
    <property type="match status" value="2"/>
</dbReference>
<feature type="transmembrane region" description="Helical" evidence="18">
    <location>
        <begin position="12"/>
        <end position="29"/>
    </location>
</feature>
<dbReference type="GO" id="GO:0000155">
    <property type="term" value="F:phosphorelay sensor kinase activity"/>
    <property type="evidence" value="ECO:0007669"/>
    <property type="project" value="InterPro"/>
</dbReference>
<evidence type="ECO:0000256" key="10">
    <source>
        <dbReference type="ARBA" id="ARBA00022777"/>
    </source>
</evidence>
<feature type="transmembrane region" description="Helical" evidence="18">
    <location>
        <begin position="35"/>
        <end position="55"/>
    </location>
</feature>
<dbReference type="InterPro" id="IPR036890">
    <property type="entry name" value="HATPase_C_sf"/>
</dbReference>
<dbReference type="PROSITE" id="PS50113">
    <property type="entry name" value="PAC"/>
    <property type="match status" value="1"/>
</dbReference>
<comment type="subcellular location">
    <subcellularLocation>
        <location evidence="2">Cell inner membrane</location>
        <topology evidence="2">Multi-pass membrane protein</topology>
    </subcellularLocation>
</comment>
<evidence type="ECO:0000256" key="7">
    <source>
        <dbReference type="ARBA" id="ARBA00022553"/>
    </source>
</evidence>
<dbReference type="EMBL" id="FZNR01000021">
    <property type="protein sequence ID" value="SNS68212.1"/>
    <property type="molecule type" value="Genomic_DNA"/>
</dbReference>
<dbReference type="InterPro" id="IPR000700">
    <property type="entry name" value="PAS-assoc_C"/>
</dbReference>
<proteinExistence type="inferred from homology"/>
<dbReference type="InterPro" id="IPR008207">
    <property type="entry name" value="Sig_transdc_His_kin_Hpt_dom"/>
</dbReference>